<dbReference type="PRINTS" id="PR00368">
    <property type="entry name" value="FADPNR"/>
</dbReference>
<feature type="transmembrane region" description="Helical" evidence="17">
    <location>
        <begin position="745"/>
        <end position="764"/>
    </location>
</feature>
<dbReference type="SUPFAM" id="SSF51905">
    <property type="entry name" value="FAD/NAD(P)-binding domain"/>
    <property type="match status" value="1"/>
</dbReference>
<dbReference type="EC" id="1.6.5.9" evidence="4"/>
<dbReference type="Proteomes" id="UP000541610">
    <property type="component" value="Unassembled WGS sequence"/>
</dbReference>
<feature type="transmembrane region" description="Helical" evidence="17">
    <location>
        <begin position="683"/>
        <end position="700"/>
    </location>
</feature>
<feature type="transmembrane region" description="Helical" evidence="17">
    <location>
        <begin position="631"/>
        <end position="649"/>
    </location>
</feature>
<feature type="transmembrane region" description="Helical" evidence="17">
    <location>
        <begin position="707"/>
        <end position="725"/>
    </location>
</feature>
<dbReference type="InterPro" id="IPR036188">
    <property type="entry name" value="FAD/NAD-bd_sf"/>
</dbReference>
<dbReference type="PROSITE" id="PS50222">
    <property type="entry name" value="EF_HAND_2"/>
    <property type="match status" value="1"/>
</dbReference>
<feature type="domain" description="EF-hand" evidence="18">
    <location>
        <begin position="1220"/>
        <end position="1255"/>
    </location>
</feature>
<dbReference type="InterPro" id="IPR018247">
    <property type="entry name" value="EF_Hand_1_Ca_BS"/>
</dbReference>
<comment type="similarity">
    <text evidence="3">Belongs to the NADH dehydrogenase family.</text>
</comment>
<dbReference type="GO" id="GO:0005743">
    <property type="term" value="C:mitochondrial inner membrane"/>
    <property type="evidence" value="ECO:0007669"/>
    <property type="project" value="UniProtKB-SubCell"/>
</dbReference>
<feature type="transmembrane region" description="Helical" evidence="17">
    <location>
        <begin position="303"/>
        <end position="322"/>
    </location>
</feature>
<dbReference type="InterPro" id="IPR054585">
    <property type="entry name" value="NDH2-like_C"/>
</dbReference>
<dbReference type="InterPro" id="IPR011992">
    <property type="entry name" value="EF-hand-dom_pair"/>
</dbReference>
<evidence type="ECO:0000256" key="14">
    <source>
        <dbReference type="ARBA" id="ARBA00047599"/>
    </source>
</evidence>
<gene>
    <name evidence="19" type="ORF">FOZ60_004367</name>
</gene>
<keyword evidence="7" id="KW-0274">FAD</keyword>
<evidence type="ECO:0000256" key="11">
    <source>
        <dbReference type="ARBA" id="ARBA00023002"/>
    </source>
</evidence>
<dbReference type="InterPro" id="IPR002048">
    <property type="entry name" value="EF_hand_dom"/>
</dbReference>
<dbReference type="PROSITE" id="PS00018">
    <property type="entry name" value="EF_HAND_1"/>
    <property type="match status" value="1"/>
</dbReference>
<feature type="transmembrane region" description="Helical" evidence="17">
    <location>
        <begin position="373"/>
        <end position="396"/>
    </location>
</feature>
<evidence type="ECO:0000256" key="6">
    <source>
        <dbReference type="ARBA" id="ARBA00022692"/>
    </source>
</evidence>
<dbReference type="Pfam" id="PF11744">
    <property type="entry name" value="ALMT"/>
    <property type="match status" value="1"/>
</dbReference>
<evidence type="ECO:0000256" key="3">
    <source>
        <dbReference type="ARBA" id="ARBA00005272"/>
    </source>
</evidence>
<dbReference type="SUPFAM" id="SSF47473">
    <property type="entry name" value="EF-hand"/>
    <property type="match status" value="1"/>
</dbReference>
<evidence type="ECO:0000256" key="1">
    <source>
        <dbReference type="ARBA" id="ARBA00004137"/>
    </source>
</evidence>
<dbReference type="Pfam" id="PF22366">
    <property type="entry name" value="NDH2_C"/>
    <property type="match status" value="1"/>
</dbReference>
<protein>
    <recommendedName>
        <fullName evidence="4">NADH:ubiquinone reductase (non-electrogenic)</fullName>
        <ecNumber evidence="4">1.6.5.9</ecNumber>
    </recommendedName>
</protein>
<evidence type="ECO:0000259" key="18">
    <source>
        <dbReference type="PROSITE" id="PS50222"/>
    </source>
</evidence>
<dbReference type="PANTHER" id="PTHR43706">
    <property type="entry name" value="NADH DEHYDROGENASE"/>
    <property type="match status" value="1"/>
</dbReference>
<evidence type="ECO:0000256" key="16">
    <source>
        <dbReference type="SAM" id="MobiDB-lite"/>
    </source>
</evidence>
<comment type="subcellular location">
    <subcellularLocation>
        <location evidence="2">Membrane</location>
        <topology evidence="2">Multi-pass membrane protein</topology>
    </subcellularLocation>
    <subcellularLocation>
        <location evidence="1">Mitochondrion inner membrane</location>
        <topology evidence="1">Peripheral membrane protein</topology>
        <orientation evidence="1">Intermembrane side</orientation>
    </subcellularLocation>
</comment>
<comment type="catalytic activity">
    <reaction evidence="14">
        <text>a quinone + NADH + H(+) = a quinol + NAD(+)</text>
        <dbReference type="Rhea" id="RHEA:46160"/>
        <dbReference type="ChEBI" id="CHEBI:15378"/>
        <dbReference type="ChEBI" id="CHEBI:24646"/>
        <dbReference type="ChEBI" id="CHEBI:57540"/>
        <dbReference type="ChEBI" id="CHEBI:57945"/>
        <dbReference type="ChEBI" id="CHEBI:132124"/>
        <dbReference type="EC" id="1.6.5.9"/>
    </reaction>
</comment>
<evidence type="ECO:0000256" key="10">
    <source>
        <dbReference type="ARBA" id="ARBA00022989"/>
    </source>
</evidence>
<keyword evidence="8" id="KW-0106">Calcium</keyword>
<dbReference type="PANTHER" id="PTHR43706:SF47">
    <property type="entry name" value="EXTERNAL NADH-UBIQUINONE OXIDOREDUCTASE 1, MITOCHONDRIAL-RELATED"/>
    <property type="match status" value="1"/>
</dbReference>
<evidence type="ECO:0000256" key="8">
    <source>
        <dbReference type="ARBA" id="ARBA00022837"/>
    </source>
</evidence>
<proteinExistence type="inferred from homology"/>
<comment type="catalytic activity">
    <reaction evidence="15">
        <text>a ubiquinone + NADH + H(+) = a ubiquinol + NAD(+)</text>
        <dbReference type="Rhea" id="RHEA:23152"/>
        <dbReference type="Rhea" id="RHEA-COMP:9565"/>
        <dbReference type="Rhea" id="RHEA-COMP:9566"/>
        <dbReference type="ChEBI" id="CHEBI:15378"/>
        <dbReference type="ChEBI" id="CHEBI:16389"/>
        <dbReference type="ChEBI" id="CHEBI:17976"/>
        <dbReference type="ChEBI" id="CHEBI:57540"/>
        <dbReference type="ChEBI" id="CHEBI:57945"/>
    </reaction>
</comment>
<accession>A0A7J6NT06</accession>
<keyword evidence="9" id="KW-0809">Transit peptide</keyword>
<feature type="region of interest" description="Disordered" evidence="16">
    <location>
        <begin position="1394"/>
        <end position="1422"/>
    </location>
</feature>
<evidence type="ECO:0000256" key="7">
    <source>
        <dbReference type="ARBA" id="ARBA00022827"/>
    </source>
</evidence>
<dbReference type="Gene3D" id="3.50.50.100">
    <property type="match status" value="2"/>
</dbReference>
<dbReference type="GO" id="GO:0015743">
    <property type="term" value="P:malate transport"/>
    <property type="evidence" value="ECO:0007669"/>
    <property type="project" value="InterPro"/>
</dbReference>
<organism evidence="19 20">
    <name type="scientific">Perkinsus olseni</name>
    <name type="common">Perkinsus atlanticus</name>
    <dbReference type="NCBI Taxonomy" id="32597"/>
    <lineage>
        <taxon>Eukaryota</taxon>
        <taxon>Sar</taxon>
        <taxon>Alveolata</taxon>
        <taxon>Perkinsozoa</taxon>
        <taxon>Perkinsea</taxon>
        <taxon>Perkinsida</taxon>
        <taxon>Perkinsidae</taxon>
        <taxon>Perkinsus</taxon>
    </lineage>
</organism>
<dbReference type="InterPro" id="IPR023753">
    <property type="entry name" value="FAD/NAD-binding_dom"/>
</dbReference>
<keyword evidence="10 17" id="KW-1133">Transmembrane helix</keyword>
<evidence type="ECO:0000256" key="12">
    <source>
        <dbReference type="ARBA" id="ARBA00023027"/>
    </source>
</evidence>
<feature type="transmembrane region" description="Helical" evidence="17">
    <location>
        <begin position="606"/>
        <end position="625"/>
    </location>
</feature>
<dbReference type="EMBL" id="JABANP010000199">
    <property type="protein sequence ID" value="KAF4687042.1"/>
    <property type="molecule type" value="Genomic_DNA"/>
</dbReference>
<evidence type="ECO:0000256" key="4">
    <source>
        <dbReference type="ARBA" id="ARBA00012637"/>
    </source>
</evidence>
<dbReference type="GO" id="GO:0050136">
    <property type="term" value="F:NADH dehydrogenase (quinone) (non-electrogenic) activity"/>
    <property type="evidence" value="ECO:0007669"/>
    <property type="project" value="UniProtKB-EC"/>
</dbReference>
<keyword evidence="6 17" id="KW-0812">Transmembrane</keyword>
<dbReference type="InterPro" id="IPR020966">
    <property type="entry name" value="ALMT"/>
</dbReference>
<evidence type="ECO:0000256" key="9">
    <source>
        <dbReference type="ARBA" id="ARBA00022946"/>
    </source>
</evidence>
<reference evidence="19 20" key="1">
    <citation type="submission" date="2020-04" db="EMBL/GenBank/DDBJ databases">
        <title>Perkinsus olseni comparative genomics.</title>
        <authorList>
            <person name="Bogema D.R."/>
        </authorList>
    </citation>
    <scope>NUCLEOTIDE SEQUENCE [LARGE SCALE GENOMIC DNA]</scope>
    <source>
        <strain evidence="19">00978-12</strain>
    </source>
</reference>
<evidence type="ECO:0000256" key="2">
    <source>
        <dbReference type="ARBA" id="ARBA00004141"/>
    </source>
</evidence>
<dbReference type="SMART" id="SM00054">
    <property type="entry name" value="EFh"/>
    <property type="match status" value="1"/>
</dbReference>
<feature type="transmembrane region" description="Helical" evidence="17">
    <location>
        <begin position="661"/>
        <end position="677"/>
    </location>
</feature>
<comment type="caution">
    <text evidence="19">The sequence shown here is derived from an EMBL/GenBank/DDBJ whole genome shotgun (WGS) entry which is preliminary data.</text>
</comment>
<evidence type="ECO:0000256" key="5">
    <source>
        <dbReference type="ARBA" id="ARBA00022630"/>
    </source>
</evidence>
<evidence type="ECO:0000256" key="15">
    <source>
        <dbReference type="ARBA" id="ARBA00049010"/>
    </source>
</evidence>
<keyword evidence="12" id="KW-0520">NAD</keyword>
<keyword evidence="5" id="KW-0285">Flavoprotein</keyword>
<feature type="transmembrane region" description="Helical" evidence="17">
    <location>
        <begin position="350"/>
        <end position="367"/>
    </location>
</feature>
<evidence type="ECO:0000256" key="13">
    <source>
        <dbReference type="ARBA" id="ARBA00023136"/>
    </source>
</evidence>
<feature type="transmembrane region" description="Helical" evidence="17">
    <location>
        <begin position="274"/>
        <end position="291"/>
    </location>
</feature>
<name>A0A7J6NT06_PEROL</name>
<feature type="transmembrane region" description="Helical" evidence="17">
    <location>
        <begin position="244"/>
        <end position="262"/>
    </location>
</feature>
<dbReference type="InterPro" id="IPR045024">
    <property type="entry name" value="NDH-2"/>
</dbReference>
<sequence>MVSAMIAILRREDSPMESAQLRERSQEIAGEIRDRIIKYTRGVAKGSADLIPVVADYSEIKLKIVTENEFHLENFIPVHPLVWRLSAWIKEPLYPADTTWFERLWFPVRLTASLTILTLSILGLPMRSGLSGEVVVHGITALTASAEAGSSPRCSSADLGLECCMHSIGATARKHLLLPARETLDGVATAMLKSSIELEGLVTKTWAIDGDVMDSTKLVEALSSGGGVGLHEGLYALTSFVAEWLALVNALLGCSITLQHIVHFPATIYGEFRGPSILGLAGALIVSYLDLKLSIEWSLKTTVASWLGCACGCLIVYAVSALNQGDYNPYFDQAGEVYCKLSSVYRGDKALLLLIIPVVFGGDAPYWSAITAAVGYTIGSFIPLLGTLCLWSIGVLPDTRLESLKGLSLILADYFDEVASLRRDRDHQVAVLRRMWDGLYKASTDAAVSTTDLKLRGTIWSMVACLSTVRRSSRRRAMNAELLESLWLPFEGQIVSLRQKVVSSLRMWDSLDVADDDKILEAANELSISVEECLARADISTGPELGNFEFVVNEMVKFSLLAHEFLVRVKSPSEESSCAAKVVDWFRQPLFAPVNPEITWRVRFAYPLRAAVTVPLVALFIVIGGQYSTILAHYGLWMMLPCLFCFLPTPGASIRKGLRRIVGTVVASVLAVVCVSMHPNNDGIFLCELFVFSVIAKLMFFHETLQYSGLVFGFTWIIVGLGPGIDTGLPVGSKVSRAVHRMDMTVAGVILSIILTSLISPVFANKRLRRATVRSLELVSNSVANSCESVVNETPWNREALSKDVLSAAILLGRSYSDRHAQIADARAECQALRYLSPTRHLQLGHLVAAQHLLDRLTRQSLAVISAVTTCLATTGLAATRLCGPSRNLVILGSGWGGYSLLKKLDTSKWDSVTLVSPRNYFLFTPLLPSVTVGTNEPRSIIEPLRKIVMKKNKKTGLQNTRYLEVDAKHLDLARKVCYCEDITSIKATDDLVEVTRLHGDCELIRSGLSRTQWESQESLEYTHFLKEMDHARLIRKNVLDSFETACTATSDERKRELLHFVVVGGGPTGVEFAAELRDFIREEISQAYWEVAHLAKVSVIQSAENILNTFDAAISRYATDHFKRIDIEVVKNSRVKAVEASAVVVQDMATKEEHRIPFGVCVWAAGIAPRPFAKDLISQLKDCQPENGRLLKTTPYLEVLGGKGDLFAIGDCAGVAEPELLPLAESLFDEADINKDGKISFEEYKVIYRKIRERFPLLQGAGPEERWKHHADTYNDGKPLEYLTHDLWEKVFRKSRTGEWLAEYLSGRTTTPFERNDKGMMSYVGGNITGVSTFALWRGVYASKMVSWRCRHLVIWDWIKAHMYGRDLSKITSQPRKRQSDYDYARRLQAQEYSRLEGPGGKSSGRTSWGSGRPTGNGYNTLEMTAEEKRQAAAEAAERRMKENQGRGLGSSEKAAQMTEAAKKQELIGRIREYYAARRLDPPLGLNLASVDQLRKHLDLLKSGKIDPASAVLENSV</sequence>
<evidence type="ECO:0000313" key="19">
    <source>
        <dbReference type="EMBL" id="KAF4687042.1"/>
    </source>
</evidence>
<dbReference type="Pfam" id="PF07992">
    <property type="entry name" value="Pyr_redox_2"/>
    <property type="match status" value="1"/>
</dbReference>
<evidence type="ECO:0000313" key="20">
    <source>
        <dbReference type="Proteomes" id="UP000541610"/>
    </source>
</evidence>
<dbReference type="OrthoDB" id="3244603at2759"/>
<evidence type="ECO:0000256" key="17">
    <source>
        <dbReference type="SAM" id="Phobius"/>
    </source>
</evidence>
<keyword evidence="11" id="KW-0560">Oxidoreductase</keyword>
<dbReference type="GO" id="GO:0005509">
    <property type="term" value="F:calcium ion binding"/>
    <property type="evidence" value="ECO:0007669"/>
    <property type="project" value="InterPro"/>
</dbReference>
<feature type="transmembrane region" description="Helical" evidence="17">
    <location>
        <begin position="861"/>
        <end position="879"/>
    </location>
</feature>
<keyword evidence="13 17" id="KW-0472">Membrane</keyword>